<sequence>ANTVQKAMRRMDRRDAVGTRGGPRCGLLDPTHLAADLKGLSKARGRVGPGFEELYDNDAKNEEQDRVDSNLESMMMRMILRWEVVLSQR</sequence>
<organism evidence="2 3">
    <name type="scientific">Datura stramonium</name>
    <name type="common">Jimsonweed</name>
    <name type="synonym">Common thornapple</name>
    <dbReference type="NCBI Taxonomy" id="4076"/>
    <lineage>
        <taxon>Eukaryota</taxon>
        <taxon>Viridiplantae</taxon>
        <taxon>Streptophyta</taxon>
        <taxon>Embryophyta</taxon>
        <taxon>Tracheophyta</taxon>
        <taxon>Spermatophyta</taxon>
        <taxon>Magnoliopsida</taxon>
        <taxon>eudicotyledons</taxon>
        <taxon>Gunneridae</taxon>
        <taxon>Pentapetalae</taxon>
        <taxon>asterids</taxon>
        <taxon>lamiids</taxon>
        <taxon>Solanales</taxon>
        <taxon>Solanaceae</taxon>
        <taxon>Solanoideae</taxon>
        <taxon>Datureae</taxon>
        <taxon>Datura</taxon>
    </lineage>
</organism>
<name>A0ABS8S9X3_DATST</name>
<evidence type="ECO:0000256" key="1">
    <source>
        <dbReference type="SAM" id="MobiDB-lite"/>
    </source>
</evidence>
<evidence type="ECO:0000313" key="2">
    <source>
        <dbReference type="EMBL" id="MCD7455617.1"/>
    </source>
</evidence>
<accession>A0ABS8S9X3</accession>
<protein>
    <submittedName>
        <fullName evidence="2">Uncharacterized protein</fullName>
    </submittedName>
</protein>
<gene>
    <name evidence="2" type="ORF">HAX54_028825</name>
</gene>
<proteinExistence type="predicted"/>
<dbReference type="Proteomes" id="UP000823775">
    <property type="component" value="Unassembled WGS sequence"/>
</dbReference>
<feature type="region of interest" description="Disordered" evidence="1">
    <location>
        <begin position="1"/>
        <end position="23"/>
    </location>
</feature>
<reference evidence="2 3" key="1">
    <citation type="journal article" date="2021" name="BMC Genomics">
        <title>Datura genome reveals duplications of psychoactive alkaloid biosynthetic genes and high mutation rate following tissue culture.</title>
        <authorList>
            <person name="Rajewski A."/>
            <person name="Carter-House D."/>
            <person name="Stajich J."/>
            <person name="Litt A."/>
        </authorList>
    </citation>
    <scope>NUCLEOTIDE SEQUENCE [LARGE SCALE GENOMIC DNA]</scope>
    <source>
        <strain evidence="2">AR-01</strain>
    </source>
</reference>
<feature type="non-terminal residue" evidence="2">
    <location>
        <position position="1"/>
    </location>
</feature>
<comment type="caution">
    <text evidence="2">The sequence shown here is derived from an EMBL/GenBank/DDBJ whole genome shotgun (WGS) entry which is preliminary data.</text>
</comment>
<evidence type="ECO:0000313" key="3">
    <source>
        <dbReference type="Proteomes" id="UP000823775"/>
    </source>
</evidence>
<keyword evidence="3" id="KW-1185">Reference proteome</keyword>
<dbReference type="EMBL" id="JACEIK010000355">
    <property type="protein sequence ID" value="MCD7455617.1"/>
    <property type="molecule type" value="Genomic_DNA"/>
</dbReference>